<sequence length="568" mass="65136">MIQQSRLNQSNFQVHNLQQSIAAQSKIRALNQSQMNKSLMMSRQSQLIPLKQYVKNDPNKDKIPEEELDRKHPSTRVNHLACLVALLMIAFGIAIVCYSCGARYITLTVFGCVMFLLCLVSFYRQYIHHHRQLFYGISAFFIFMTGVTSLVFISQIEEQVYCSSQWCHKQVETRDFFSDYLNKKYSSSQLSQQCSQLNNQYSSTMLYEQIGQFLVSEMNIYCQNNTGSCDGTSNITQHIYWHNLSLMLGMIITLGLLEIFYALWLVWWLKYRNPRDDIYEQNSIQNQKVQMVDGNGSMIINHHTILNQQGLQNNAQNQSLLETKVLKKLNEQQQQKSQVLNQSMALQSPVNNQSLIETRVQQKINEHQYNNVNSSLNQSIVNSTRNLNMTKPQDNPLLYVGKNGGQQNVKIQNIQPYQHQSSIQAYQQLEYSQDEPQIVKKTTLKPLTNNPLKNIIQNNQYSKVESSSPTKYQKQSSIIQNNYVQKAESSSPVRQQSNYQNTPLNFTQNNSNLQRSINNVNGRTHQLSQLVVNNNGNTTGGVLSNGIGPQSIIRKGNIGNLSDLKPFT</sequence>
<dbReference type="HOGENOM" id="CLU_532667_0_0_1"/>
<feature type="transmembrane region" description="Helical" evidence="1">
    <location>
        <begin position="246"/>
        <end position="269"/>
    </location>
</feature>
<organism evidence="2 3">
    <name type="scientific">Tetrahymena thermophila (strain SB210)</name>
    <dbReference type="NCBI Taxonomy" id="312017"/>
    <lineage>
        <taxon>Eukaryota</taxon>
        <taxon>Sar</taxon>
        <taxon>Alveolata</taxon>
        <taxon>Ciliophora</taxon>
        <taxon>Intramacronucleata</taxon>
        <taxon>Oligohymenophorea</taxon>
        <taxon>Hymenostomatida</taxon>
        <taxon>Tetrahymenina</taxon>
        <taxon>Tetrahymenidae</taxon>
        <taxon>Tetrahymena</taxon>
    </lineage>
</organism>
<proteinExistence type="predicted"/>
<dbReference type="InParanoid" id="Q22KD7"/>
<feature type="transmembrane region" description="Helical" evidence="1">
    <location>
        <begin position="134"/>
        <end position="156"/>
    </location>
</feature>
<dbReference type="EMBL" id="GG662498">
    <property type="protein sequence ID" value="EAR85862.2"/>
    <property type="molecule type" value="Genomic_DNA"/>
</dbReference>
<dbReference type="Proteomes" id="UP000009168">
    <property type="component" value="Unassembled WGS sequence"/>
</dbReference>
<name>Q22KD7_TETTS</name>
<dbReference type="GeneID" id="7824684"/>
<feature type="transmembrane region" description="Helical" evidence="1">
    <location>
        <begin position="104"/>
        <end position="122"/>
    </location>
</feature>
<reference evidence="3" key="1">
    <citation type="journal article" date="2006" name="PLoS Biol.">
        <title>Macronuclear genome sequence of the ciliate Tetrahymena thermophila, a model eukaryote.</title>
        <authorList>
            <person name="Eisen J.A."/>
            <person name="Coyne R.S."/>
            <person name="Wu M."/>
            <person name="Wu D."/>
            <person name="Thiagarajan M."/>
            <person name="Wortman J.R."/>
            <person name="Badger J.H."/>
            <person name="Ren Q."/>
            <person name="Amedeo P."/>
            <person name="Jones K.M."/>
            <person name="Tallon L.J."/>
            <person name="Delcher A.L."/>
            <person name="Salzberg S.L."/>
            <person name="Silva J.C."/>
            <person name="Haas B.J."/>
            <person name="Majoros W.H."/>
            <person name="Farzad M."/>
            <person name="Carlton J.M."/>
            <person name="Smith R.K. Jr."/>
            <person name="Garg J."/>
            <person name="Pearlman R.E."/>
            <person name="Karrer K.M."/>
            <person name="Sun L."/>
            <person name="Manning G."/>
            <person name="Elde N.C."/>
            <person name="Turkewitz A.P."/>
            <person name="Asai D.J."/>
            <person name="Wilkes D.E."/>
            <person name="Wang Y."/>
            <person name="Cai H."/>
            <person name="Collins K."/>
            <person name="Stewart B.A."/>
            <person name="Lee S.R."/>
            <person name="Wilamowska K."/>
            <person name="Weinberg Z."/>
            <person name="Ruzzo W.L."/>
            <person name="Wloga D."/>
            <person name="Gaertig J."/>
            <person name="Frankel J."/>
            <person name="Tsao C.-C."/>
            <person name="Gorovsky M.A."/>
            <person name="Keeling P.J."/>
            <person name="Waller R.F."/>
            <person name="Patron N.J."/>
            <person name="Cherry J.M."/>
            <person name="Stover N.A."/>
            <person name="Krieger C.J."/>
            <person name="del Toro C."/>
            <person name="Ryder H.F."/>
            <person name="Williamson S.C."/>
            <person name="Barbeau R.A."/>
            <person name="Hamilton E.P."/>
            <person name="Orias E."/>
        </authorList>
    </citation>
    <scope>NUCLEOTIDE SEQUENCE [LARGE SCALE GENOMIC DNA]</scope>
    <source>
        <strain evidence="3">SB210</strain>
    </source>
</reference>
<keyword evidence="3" id="KW-1185">Reference proteome</keyword>
<dbReference type="RefSeq" id="XP_001033525.2">
    <property type="nucleotide sequence ID" value="XM_001033525.2"/>
</dbReference>
<dbReference type="AlphaFoldDB" id="Q22KD7"/>
<evidence type="ECO:0000313" key="3">
    <source>
        <dbReference type="Proteomes" id="UP000009168"/>
    </source>
</evidence>
<feature type="transmembrane region" description="Helical" evidence="1">
    <location>
        <begin position="80"/>
        <end position="98"/>
    </location>
</feature>
<gene>
    <name evidence="2" type="ORF">TTHERM_00313440</name>
</gene>
<protein>
    <submittedName>
        <fullName evidence="2">Transmembrane protein, putative</fullName>
    </submittedName>
</protein>
<keyword evidence="1" id="KW-0472">Membrane</keyword>
<keyword evidence="1 2" id="KW-0812">Transmembrane</keyword>
<dbReference type="KEGG" id="tet:TTHERM_00313440"/>
<keyword evidence="1" id="KW-1133">Transmembrane helix</keyword>
<evidence type="ECO:0000256" key="1">
    <source>
        <dbReference type="SAM" id="Phobius"/>
    </source>
</evidence>
<accession>Q22KD7</accession>
<evidence type="ECO:0000313" key="2">
    <source>
        <dbReference type="EMBL" id="EAR85862.2"/>
    </source>
</evidence>